<reference evidence="2" key="1">
    <citation type="journal article" date="2003" name="Genome Biol.">
        <title>An integrated gene annotation and transcriptional profiling approach towards the full gene content of the Drosophila genome.</title>
        <authorList>
            <person name="Hild M."/>
            <person name="Beckmann B."/>
            <person name="Haas S.A."/>
            <person name="Koch B."/>
            <person name="Solovyev V."/>
            <person name="Busold C."/>
            <person name="Fellenberg K."/>
            <person name="Boutros M."/>
            <person name="Vingron M."/>
            <person name="Sauer F."/>
            <person name="Hoheisel J.D."/>
            <person name="Paro R."/>
        </authorList>
    </citation>
    <scope>NUCLEOTIDE SEQUENCE</scope>
</reference>
<gene>
    <name evidence="2" type="ORF">HDC15545</name>
</gene>
<evidence type="ECO:0000313" key="2">
    <source>
        <dbReference type="EMBL" id="DAA04323.1"/>
    </source>
</evidence>
<feature type="compositionally biased region" description="Basic and acidic residues" evidence="1">
    <location>
        <begin position="1"/>
        <end position="20"/>
    </location>
</feature>
<name>Q6IJ98_DROME</name>
<sequence length="68" mass="7767">MKAQKREKVSVQLGDFHENANETTNSSVWATDFGQRSSYASYMANPLRKNLNCERAIKTHMCSMPQVE</sequence>
<accession>Q6IJ98</accession>
<dbReference type="EMBL" id="BK002818">
    <property type="protein sequence ID" value="DAA04323.1"/>
    <property type="molecule type" value="Genomic_DNA"/>
</dbReference>
<proteinExistence type="predicted"/>
<protein>
    <submittedName>
        <fullName evidence="2">HDC15545</fullName>
    </submittedName>
</protein>
<evidence type="ECO:0000256" key="1">
    <source>
        <dbReference type="SAM" id="MobiDB-lite"/>
    </source>
</evidence>
<organism evidence="2">
    <name type="scientific">Drosophila melanogaster</name>
    <name type="common">Fruit fly</name>
    <dbReference type="NCBI Taxonomy" id="7227"/>
    <lineage>
        <taxon>Eukaryota</taxon>
        <taxon>Metazoa</taxon>
        <taxon>Ecdysozoa</taxon>
        <taxon>Arthropoda</taxon>
        <taxon>Hexapoda</taxon>
        <taxon>Insecta</taxon>
        <taxon>Pterygota</taxon>
        <taxon>Neoptera</taxon>
        <taxon>Endopterygota</taxon>
        <taxon>Diptera</taxon>
        <taxon>Brachycera</taxon>
        <taxon>Muscomorpha</taxon>
        <taxon>Ephydroidea</taxon>
        <taxon>Drosophilidae</taxon>
        <taxon>Drosophila</taxon>
        <taxon>Sophophora</taxon>
    </lineage>
</organism>
<dbReference type="AlphaFoldDB" id="Q6IJ98"/>
<feature type="region of interest" description="Disordered" evidence="1">
    <location>
        <begin position="1"/>
        <end position="21"/>
    </location>
</feature>